<keyword evidence="2" id="KW-0472">Membrane</keyword>
<evidence type="ECO:0000313" key="4">
    <source>
        <dbReference type="EMBL" id="MUB63257.1"/>
    </source>
</evidence>
<evidence type="ECO:0000313" key="5">
    <source>
        <dbReference type="Proteomes" id="UP000434223"/>
    </source>
</evidence>
<accession>A0A174X4Y4</accession>
<gene>
    <name evidence="3" type="ORF">CE91St55_17570</name>
    <name evidence="4" type="ORF">GNE07_09310</name>
</gene>
<dbReference type="EMBL" id="WNME01000004">
    <property type="protein sequence ID" value="MUB63257.1"/>
    <property type="molecule type" value="Genomic_DNA"/>
</dbReference>
<sequence length="76" mass="8532">MAEGGRSSRGRSRKRKSKRGKAVFAAVLKIILILFVAAGLLFTSTYVYRYWEGSRTSTAPLETGREIVPETMKSYE</sequence>
<dbReference type="RefSeq" id="WP_006772495.1">
    <property type="nucleotide sequence ID" value="NZ_BQNJ01000001.1"/>
</dbReference>
<comment type="caution">
    <text evidence="3">The sequence shown here is derived from an EMBL/GenBank/DDBJ whole genome shotgun (WGS) entry which is preliminary data.</text>
</comment>
<name>A0A174X4Y4_9FIRM</name>
<dbReference type="GeneID" id="93151354"/>
<keyword evidence="2" id="KW-0812">Transmembrane</keyword>
<protein>
    <submittedName>
        <fullName evidence="3">Uncharacterized protein</fullName>
    </submittedName>
</protein>
<feature type="transmembrane region" description="Helical" evidence="2">
    <location>
        <begin position="21"/>
        <end position="42"/>
    </location>
</feature>
<evidence type="ECO:0000256" key="1">
    <source>
        <dbReference type="SAM" id="MobiDB-lite"/>
    </source>
</evidence>
<dbReference type="Proteomes" id="UP001055091">
    <property type="component" value="Unassembled WGS sequence"/>
</dbReference>
<feature type="region of interest" description="Disordered" evidence="1">
    <location>
        <begin position="1"/>
        <end position="20"/>
    </location>
</feature>
<dbReference type="AlphaFoldDB" id="A0A174X4Y4"/>
<evidence type="ECO:0000256" key="2">
    <source>
        <dbReference type="SAM" id="Phobius"/>
    </source>
</evidence>
<keyword evidence="2" id="KW-1133">Transmembrane helix</keyword>
<dbReference type="Proteomes" id="UP000434223">
    <property type="component" value="Unassembled WGS sequence"/>
</dbReference>
<feature type="compositionally biased region" description="Basic residues" evidence="1">
    <location>
        <begin position="8"/>
        <end position="20"/>
    </location>
</feature>
<dbReference type="EMBL" id="BQNJ01000001">
    <property type="protein sequence ID" value="GKG99775.1"/>
    <property type="molecule type" value="Genomic_DNA"/>
</dbReference>
<proteinExistence type="predicted"/>
<reference evidence="3" key="2">
    <citation type="submission" date="2022-01" db="EMBL/GenBank/DDBJ databases">
        <title>Novel bile acid biosynthetic pathways are enriched in the microbiome of centenarians.</title>
        <authorList>
            <person name="Sato Y."/>
            <person name="Atarashi K."/>
            <person name="Plichta R.D."/>
            <person name="Arai Y."/>
            <person name="Sasajima S."/>
            <person name="Kearney M.S."/>
            <person name="Suda W."/>
            <person name="Takeshita K."/>
            <person name="Sasaki T."/>
            <person name="Okamoto S."/>
            <person name="Skelly N.A."/>
            <person name="Okamura Y."/>
            <person name="Vlamakis H."/>
            <person name="Li Y."/>
            <person name="Tanoue T."/>
            <person name="Takei H."/>
            <person name="Nittono H."/>
            <person name="Narushima S."/>
            <person name="Irie J."/>
            <person name="Itoh H."/>
            <person name="Moriya K."/>
            <person name="Sugiura Y."/>
            <person name="Suematsu M."/>
            <person name="Moritoki N."/>
            <person name="Shibata S."/>
            <person name="Littman R.D."/>
            <person name="Fischbach A.M."/>
            <person name="Uwamino Y."/>
            <person name="Inoue T."/>
            <person name="Honda A."/>
            <person name="Hattori M."/>
            <person name="Murai T."/>
            <person name="Xavier J.R."/>
            <person name="Hirose N."/>
            <person name="Honda K."/>
        </authorList>
    </citation>
    <scope>NUCLEOTIDE SEQUENCE</scope>
    <source>
        <strain evidence="3">CE91-St55</strain>
    </source>
</reference>
<evidence type="ECO:0000313" key="6">
    <source>
        <dbReference type="Proteomes" id="UP001055091"/>
    </source>
</evidence>
<organism evidence="3 6">
    <name type="scientific">Hungatella hathewayi</name>
    <dbReference type="NCBI Taxonomy" id="154046"/>
    <lineage>
        <taxon>Bacteria</taxon>
        <taxon>Bacillati</taxon>
        <taxon>Bacillota</taxon>
        <taxon>Clostridia</taxon>
        <taxon>Lachnospirales</taxon>
        <taxon>Lachnospiraceae</taxon>
        <taxon>Hungatella</taxon>
    </lineage>
</organism>
<reference evidence="4 5" key="1">
    <citation type="submission" date="2019-09" db="EMBL/GenBank/DDBJ databases">
        <title>Draft genome sequencing of Hungatella hathewayi 123Y-2.</title>
        <authorList>
            <person name="Lv Q."/>
            <person name="Li S."/>
        </authorList>
    </citation>
    <scope>NUCLEOTIDE SEQUENCE [LARGE SCALE GENOMIC DNA]</scope>
    <source>
        <strain evidence="4 5">123Y-2</strain>
    </source>
</reference>
<dbReference type="OrthoDB" id="2064078at2"/>
<evidence type="ECO:0000313" key="3">
    <source>
        <dbReference type="EMBL" id="GKG99775.1"/>
    </source>
</evidence>